<gene>
    <name evidence="1" type="ORF">CU098_008245</name>
</gene>
<dbReference type="AlphaFoldDB" id="A0A367KFW5"/>
<keyword evidence="2" id="KW-1185">Reference proteome</keyword>
<reference evidence="1 2" key="1">
    <citation type="journal article" date="2018" name="G3 (Bethesda)">
        <title>Phylogenetic and Phylogenomic Definition of Rhizopus Species.</title>
        <authorList>
            <person name="Gryganskyi A.P."/>
            <person name="Golan J."/>
            <person name="Dolatabadi S."/>
            <person name="Mondo S."/>
            <person name="Robb S."/>
            <person name="Idnurm A."/>
            <person name="Muszewska A."/>
            <person name="Steczkiewicz K."/>
            <person name="Masonjones S."/>
            <person name="Liao H.L."/>
            <person name="Gajdeczka M.T."/>
            <person name="Anike F."/>
            <person name="Vuek A."/>
            <person name="Anishchenko I.M."/>
            <person name="Voigt K."/>
            <person name="de Hoog G.S."/>
            <person name="Smith M.E."/>
            <person name="Heitman J."/>
            <person name="Vilgalys R."/>
            <person name="Stajich J.E."/>
        </authorList>
    </citation>
    <scope>NUCLEOTIDE SEQUENCE [LARGE SCALE GENOMIC DNA]</scope>
    <source>
        <strain evidence="1 2">LSU 92-RS-03</strain>
    </source>
</reference>
<evidence type="ECO:0000313" key="1">
    <source>
        <dbReference type="EMBL" id="RCI01067.1"/>
    </source>
</evidence>
<accession>A0A367KFW5</accession>
<evidence type="ECO:0000313" key="2">
    <source>
        <dbReference type="Proteomes" id="UP000253551"/>
    </source>
</evidence>
<sequence>MLSGNKLWTFPKRRLVLQRERSKEKLVVQKTKKLDSYFGTIRASQEKRDAANVELMASINEQNALIQTAVDDVCMTIDASAISDPMRKGYILKR</sequence>
<name>A0A367KFW5_RHIST</name>
<proteinExistence type="predicted"/>
<protein>
    <submittedName>
        <fullName evidence="1">Uncharacterized protein</fullName>
    </submittedName>
</protein>
<comment type="caution">
    <text evidence="1">The sequence shown here is derived from an EMBL/GenBank/DDBJ whole genome shotgun (WGS) entry which is preliminary data.</text>
</comment>
<organism evidence="1 2">
    <name type="scientific">Rhizopus stolonifer</name>
    <name type="common">Rhizopus nigricans</name>
    <dbReference type="NCBI Taxonomy" id="4846"/>
    <lineage>
        <taxon>Eukaryota</taxon>
        <taxon>Fungi</taxon>
        <taxon>Fungi incertae sedis</taxon>
        <taxon>Mucoromycota</taxon>
        <taxon>Mucoromycotina</taxon>
        <taxon>Mucoromycetes</taxon>
        <taxon>Mucorales</taxon>
        <taxon>Mucorineae</taxon>
        <taxon>Rhizopodaceae</taxon>
        <taxon>Rhizopus</taxon>
    </lineage>
</organism>
<dbReference type="EMBL" id="PJQM01001774">
    <property type="protein sequence ID" value="RCI01067.1"/>
    <property type="molecule type" value="Genomic_DNA"/>
</dbReference>
<dbReference type="Proteomes" id="UP000253551">
    <property type="component" value="Unassembled WGS sequence"/>
</dbReference>